<sequence>MPGITQRSTREPLIKSRFLSHGTLEVDNIQESRRFYEEVLGLEVVQQTLIGLFIRLGGNHVYVCLESNPDRPSMPLLHHNGIDVASKQEVDEAHREILEIREEYNILDVTEPVDQHGVYSFYIQDRDRNWWEICYLPEDGYAYRFKDERLDLTGRTDLSRAEILKIAQRPMEILQG</sequence>
<keyword evidence="1" id="KW-0560">Oxidoreductase</keyword>
<keyword evidence="1" id="KW-0223">Dioxygenase</keyword>
<proteinExistence type="predicted"/>
<dbReference type="InterPro" id="IPR029068">
    <property type="entry name" value="Glyas_Bleomycin-R_OHBP_Dase"/>
</dbReference>
<dbReference type="KEGG" id="smal:SMALA_4063"/>
<accession>A0A291STT4</accession>
<organism evidence="1 2">
    <name type="scientific">Streptomyces malaysiensis</name>
    <dbReference type="NCBI Taxonomy" id="92644"/>
    <lineage>
        <taxon>Bacteria</taxon>
        <taxon>Bacillati</taxon>
        <taxon>Actinomycetota</taxon>
        <taxon>Actinomycetes</taxon>
        <taxon>Kitasatosporales</taxon>
        <taxon>Streptomycetaceae</taxon>
        <taxon>Streptomyces</taxon>
        <taxon>Streptomyces violaceusniger group</taxon>
    </lineage>
</organism>
<name>A0A291STT4_STRMQ</name>
<dbReference type="Gene3D" id="3.10.180.10">
    <property type="entry name" value="2,3-Dihydroxybiphenyl 1,2-Dioxygenase, domain 1"/>
    <property type="match status" value="1"/>
</dbReference>
<dbReference type="InterPro" id="IPR037523">
    <property type="entry name" value="VOC_core"/>
</dbReference>
<evidence type="ECO:0000313" key="1">
    <source>
        <dbReference type="EMBL" id="NIY66966.1"/>
    </source>
</evidence>
<dbReference type="CDD" id="cd06587">
    <property type="entry name" value="VOC"/>
    <property type="match status" value="1"/>
</dbReference>
<dbReference type="PROSITE" id="PS51819">
    <property type="entry name" value="VOC"/>
    <property type="match status" value="1"/>
</dbReference>
<reference evidence="1 2" key="1">
    <citation type="submission" date="2020-02" db="EMBL/GenBank/DDBJ databases">
        <title>Streptomyces malaysiensis DSM14702 (JHCC583434, PFL_A843) Genome sequencing and assembly.</title>
        <authorList>
            <person name="Samborskyy M."/>
        </authorList>
    </citation>
    <scope>NUCLEOTIDE SEQUENCE [LARGE SCALE GENOMIC DNA]</scope>
    <source>
        <strain evidence="1 2">DSM 14702</strain>
    </source>
</reference>
<dbReference type="GO" id="GO:0051213">
    <property type="term" value="F:dioxygenase activity"/>
    <property type="evidence" value="ECO:0007669"/>
    <property type="project" value="UniProtKB-KW"/>
</dbReference>
<evidence type="ECO:0000313" key="2">
    <source>
        <dbReference type="Proteomes" id="UP000536624"/>
    </source>
</evidence>
<dbReference type="RefSeq" id="WP_099014401.1">
    <property type="nucleotide sequence ID" value="NZ_CP023992.1"/>
</dbReference>
<gene>
    <name evidence="1" type="ORF">SMALB_4999</name>
</gene>
<comment type="caution">
    <text evidence="1">The sequence shown here is derived from an EMBL/GenBank/DDBJ whole genome shotgun (WGS) entry which is preliminary data.</text>
</comment>
<protein>
    <submittedName>
        <fullName evidence="1">Glyoxalase/bleomycin resistance protein/dioxygenase</fullName>
    </submittedName>
</protein>
<dbReference type="Proteomes" id="UP000536624">
    <property type="component" value="Unassembled WGS sequence"/>
</dbReference>
<dbReference type="SUPFAM" id="SSF54593">
    <property type="entry name" value="Glyoxalase/Bleomycin resistance protein/Dihydroxybiphenyl dioxygenase"/>
    <property type="match status" value="1"/>
</dbReference>
<dbReference type="AlphaFoldDB" id="A0A291STT4"/>
<dbReference type="Pfam" id="PF00903">
    <property type="entry name" value="Glyoxalase"/>
    <property type="match status" value="1"/>
</dbReference>
<dbReference type="InterPro" id="IPR004360">
    <property type="entry name" value="Glyas_Fos-R_dOase_dom"/>
</dbReference>
<dbReference type="EMBL" id="JAALLH010000001">
    <property type="protein sequence ID" value="NIY66966.1"/>
    <property type="molecule type" value="Genomic_DNA"/>
</dbReference>